<reference evidence="1" key="1">
    <citation type="submission" date="2016-10" db="EMBL/GenBank/DDBJ databases">
        <authorList>
            <person name="de Groot N.N."/>
        </authorList>
    </citation>
    <scope>NUCLEOTIDE SEQUENCE [LARGE SCALE GENOMIC DNA]</scope>
    <source>
        <strain evidence="1">CGMCC 4.1859</strain>
    </source>
</reference>
<dbReference type="EMBL" id="CP108330">
    <property type="protein sequence ID" value="WUR39197.1"/>
    <property type="molecule type" value="Genomic_DNA"/>
</dbReference>
<evidence type="ECO:0000313" key="2">
    <source>
        <dbReference type="EMBL" id="WUR39197.1"/>
    </source>
</evidence>
<organism evidence="1">
    <name type="scientific">Streptomyces griseoaurantiacus</name>
    <dbReference type="NCBI Taxonomy" id="68213"/>
    <lineage>
        <taxon>Bacteria</taxon>
        <taxon>Bacillati</taxon>
        <taxon>Actinomycetota</taxon>
        <taxon>Actinomycetes</taxon>
        <taxon>Kitasatosporales</taxon>
        <taxon>Streptomycetaceae</taxon>
        <taxon>Streptomyces</taxon>
        <taxon>Streptomyces aurantiacus group</taxon>
    </lineage>
</organism>
<dbReference type="AlphaFoldDB" id="A0A1G7VWD6"/>
<dbReference type="EMBL" id="FNAX01000024">
    <property type="protein sequence ID" value="SDG64037.1"/>
    <property type="molecule type" value="Genomic_DNA"/>
</dbReference>
<evidence type="ECO:0000313" key="3">
    <source>
        <dbReference type="Proteomes" id="UP001432161"/>
    </source>
</evidence>
<evidence type="ECO:0000313" key="1">
    <source>
        <dbReference type="EMBL" id="SDG64037.1"/>
    </source>
</evidence>
<sequence>MIGLTLTCVRLMIRASLACLDLMFLLATLGKVDPRTRHVL</sequence>
<accession>A0A1G7VWD6</accession>
<reference evidence="2" key="2">
    <citation type="submission" date="2022-10" db="EMBL/GenBank/DDBJ databases">
        <title>The complete genomes of actinobacterial strains from the NBC collection.</title>
        <authorList>
            <person name="Joergensen T.S."/>
            <person name="Alvarez Arevalo M."/>
            <person name="Sterndorff E.B."/>
            <person name="Faurdal D."/>
            <person name="Vuksanovic O."/>
            <person name="Mourched A.-S."/>
            <person name="Charusanti P."/>
            <person name="Shaw S."/>
            <person name="Blin K."/>
            <person name="Weber T."/>
        </authorList>
    </citation>
    <scope>NUCLEOTIDE SEQUENCE</scope>
    <source>
        <strain evidence="2">NBC_00489</strain>
    </source>
</reference>
<dbReference type="Proteomes" id="UP000198614">
    <property type="component" value="Unassembled WGS sequence"/>
</dbReference>
<name>A0A1G7VWD6_9ACTN</name>
<dbReference type="Proteomes" id="UP001432161">
    <property type="component" value="Chromosome"/>
</dbReference>
<protein>
    <submittedName>
        <fullName evidence="1">Uncharacterized protein</fullName>
    </submittedName>
</protein>
<proteinExistence type="predicted"/>
<gene>
    <name evidence="2" type="ORF">OHN36_19560</name>
    <name evidence="1" type="ORF">SAMN05216260_12493</name>
</gene>
<keyword evidence="3" id="KW-1185">Reference proteome</keyword>